<reference evidence="3" key="2">
    <citation type="submission" date="2025-09" db="UniProtKB">
        <authorList>
            <consortium name="Ensembl"/>
        </authorList>
    </citation>
    <scope>IDENTIFICATION</scope>
</reference>
<evidence type="ECO:0000313" key="3">
    <source>
        <dbReference type="Ensembl" id="ENSSPUP00000023643.1"/>
    </source>
</evidence>
<dbReference type="GO" id="GO:0000012">
    <property type="term" value="P:single strand break repair"/>
    <property type="evidence" value="ECO:0007669"/>
    <property type="project" value="InterPro"/>
</dbReference>
<evidence type="ECO:0000256" key="1">
    <source>
        <dbReference type="SAM" id="MobiDB-lite"/>
    </source>
</evidence>
<proteinExistence type="predicted"/>
<organism evidence="3 4">
    <name type="scientific">Sphenodon punctatus</name>
    <name type="common">Tuatara</name>
    <name type="synonym">Hatteria punctata</name>
    <dbReference type="NCBI Taxonomy" id="8508"/>
    <lineage>
        <taxon>Eukaryota</taxon>
        <taxon>Metazoa</taxon>
        <taxon>Chordata</taxon>
        <taxon>Craniata</taxon>
        <taxon>Vertebrata</taxon>
        <taxon>Euteleostomi</taxon>
        <taxon>Lepidosauria</taxon>
        <taxon>Sphenodontia</taxon>
        <taxon>Sphenodontidae</taxon>
        <taxon>Sphenodon</taxon>
    </lineage>
</organism>
<dbReference type="FunFam" id="2.60.120.260:FF:000025">
    <property type="entry name" value="DNA repair protein XRCC1 isoform X1"/>
    <property type="match status" value="1"/>
</dbReference>
<name>A0A8D0LCF9_SPHPU</name>
<dbReference type="Proteomes" id="UP000694392">
    <property type="component" value="Unplaced"/>
</dbReference>
<dbReference type="InterPro" id="IPR002706">
    <property type="entry name" value="Xrcc1_N"/>
</dbReference>
<evidence type="ECO:0000313" key="4">
    <source>
        <dbReference type="Proteomes" id="UP000694392"/>
    </source>
</evidence>
<reference evidence="3" key="1">
    <citation type="submission" date="2025-08" db="UniProtKB">
        <authorList>
            <consortium name="Ensembl"/>
        </authorList>
    </citation>
    <scope>IDENTIFICATION</scope>
</reference>
<dbReference type="GeneTree" id="ENSGT00390000004140"/>
<dbReference type="Ensembl" id="ENSSPUT00000025225.1">
    <property type="protein sequence ID" value="ENSSPUP00000023643.1"/>
    <property type="gene ID" value="ENSSPUG00000018118.1"/>
</dbReference>
<dbReference type="SUPFAM" id="SSF49785">
    <property type="entry name" value="Galactose-binding domain-like"/>
    <property type="match status" value="1"/>
</dbReference>
<feature type="region of interest" description="Disordered" evidence="1">
    <location>
        <begin position="155"/>
        <end position="179"/>
    </location>
</feature>
<dbReference type="Gene3D" id="2.60.120.260">
    <property type="entry name" value="Galactose-binding domain-like"/>
    <property type="match status" value="1"/>
</dbReference>
<evidence type="ECO:0000259" key="2">
    <source>
        <dbReference type="Pfam" id="PF01834"/>
    </source>
</evidence>
<sequence>MAPVKINHIVSFSSQDPRYPVENLLHDDPLQPWLSCPQDRSRHLKVELQLERAAPIGYVDIGNHGSAFLQIEVGRSSWPLEQPYVTLVPTATLMTPTDAKLGKNRSGVRMFKEGDFLASARDEKWDRLRLTCSQPFNKHAQFGLSFLRIRTPPDVGDSQAAASPLSPSLPYPQPDAEPAGSPWLSNPAFRCFRADLLPAHASACGEDDFSMSATLSPSPPWEEPPEAWVPCPICQYRFSAAEVEAHASSCGEPDRTVAADLWLD</sequence>
<dbReference type="Pfam" id="PF01834">
    <property type="entry name" value="XRCC1_N"/>
    <property type="match status" value="1"/>
</dbReference>
<dbReference type="InterPro" id="IPR008979">
    <property type="entry name" value="Galactose-bd-like_sf"/>
</dbReference>
<dbReference type="GO" id="GO:0003684">
    <property type="term" value="F:damaged DNA binding"/>
    <property type="evidence" value="ECO:0007669"/>
    <property type="project" value="InterPro"/>
</dbReference>
<feature type="domain" description="DNA-repair protein Xrcc1 N-terminal" evidence="2">
    <location>
        <begin position="1"/>
        <end position="149"/>
    </location>
</feature>
<accession>A0A8D0LCF9</accession>
<dbReference type="AlphaFoldDB" id="A0A8D0LCF9"/>
<dbReference type="GO" id="GO:0005634">
    <property type="term" value="C:nucleus"/>
    <property type="evidence" value="ECO:0007669"/>
    <property type="project" value="InterPro"/>
</dbReference>
<dbReference type="PANTHER" id="PTHR11370:SF4">
    <property type="entry name" value="DNA-REPAIR PROTEIN XRCC1 N-TERMINAL DOMAIN-CONTAINING PROTEIN"/>
    <property type="match status" value="1"/>
</dbReference>
<dbReference type="PANTHER" id="PTHR11370">
    <property type="entry name" value="DNA-REPAIR PROTEIN XRCC1"/>
    <property type="match status" value="1"/>
</dbReference>
<dbReference type="GO" id="GO:0006284">
    <property type="term" value="P:base-excision repair"/>
    <property type="evidence" value="ECO:0007669"/>
    <property type="project" value="TreeGrafter"/>
</dbReference>
<keyword evidence="4" id="KW-1185">Reference proteome</keyword>
<gene>
    <name evidence="3" type="primary">XNDC1N</name>
</gene>
<protein>
    <submittedName>
        <fullName evidence="3">XRCC1 N-terminal domain containing 1, N-terminal like</fullName>
    </submittedName>
</protein>